<dbReference type="InterPro" id="IPR002559">
    <property type="entry name" value="Transposase_11"/>
</dbReference>
<feature type="domain" description="Transposase InsH N-terminal" evidence="2">
    <location>
        <begin position="19"/>
        <end position="112"/>
    </location>
</feature>
<feature type="domain" description="Transposase IS4-like" evidence="1">
    <location>
        <begin position="242"/>
        <end position="459"/>
    </location>
</feature>
<reference evidence="3 4" key="1">
    <citation type="submission" date="2019-04" db="EMBL/GenBank/DDBJ databases">
        <title>Draft Whole-Genome sequence of the purple photosynthetic bacterium Rhodobacter capsulatus SP108 with an indigenous class A beta-lactamase.</title>
        <authorList>
            <person name="Robertson S."/>
            <person name="Meyer T.E."/>
            <person name="Kyndt J.A."/>
        </authorList>
    </citation>
    <scope>NUCLEOTIDE SEQUENCE [LARGE SCALE GENOMIC DNA]</scope>
    <source>
        <strain evidence="3 4">SP108</strain>
    </source>
</reference>
<accession>A0A4U1JL83</accession>
<dbReference type="InterPro" id="IPR047629">
    <property type="entry name" value="IS1182_transpos"/>
</dbReference>
<dbReference type="NCBIfam" id="NF033551">
    <property type="entry name" value="transpos_IS1182"/>
    <property type="match status" value="1"/>
</dbReference>
<dbReference type="PANTHER" id="PTHR33408">
    <property type="entry name" value="TRANSPOSASE"/>
    <property type="match status" value="1"/>
</dbReference>
<comment type="caution">
    <text evidence="3">The sequence shown here is derived from an EMBL/GenBank/DDBJ whole genome shotgun (WGS) entry which is preliminary data.</text>
</comment>
<dbReference type="Proteomes" id="UP000310597">
    <property type="component" value="Unassembled WGS sequence"/>
</dbReference>
<proteinExistence type="predicted"/>
<sequence length="479" mass="53998">MSGFIEGLNRDQTTLFPERLEDWIGEDHLVRVVDLFVEQLDLASLGFLRHAAARTGRPGYHPAVLLKLFIYGYLNRIPSSRRLEREAGRNVEVMWLTGRLVPDHKTIAEFRRQNGTAIRKTCAQFVELCRRVGILKGDCVAVDGSKFKAVNNRDRNFTKAKIASRLAHLETEVGRYIEEADRIDRQETGAARAERAAHLKGRYHGIRQQIERLLAMEKALNDAPDGQISLTDPDARAMATRAQHSGHVGYNVQTVVDAETHLIVTHEVTNQGHDRDLLAAMAMRAKAVLKRDDLHILADKGYFSGREILACHQAKIIATVPRSDTSGARLKGHFVKADFAYEPDADVYRCPAGQALPYRTTTEQQGLQMRRYWRGGCSRCEIKSRCTTGSERRVSRWEHEHLVEASDARRRSAGAPMRVRRSTVEHPFGTIKAWTGPCHFLTKRFQGVGTEMALNVLAYDIKRMISLLGMPGLMAAIQR</sequence>
<organism evidence="3 4">
    <name type="scientific">Rhodobacter capsulatus</name>
    <name type="common">Rhodopseudomonas capsulata</name>
    <dbReference type="NCBI Taxonomy" id="1061"/>
    <lineage>
        <taxon>Bacteria</taxon>
        <taxon>Pseudomonadati</taxon>
        <taxon>Pseudomonadota</taxon>
        <taxon>Alphaproteobacteria</taxon>
        <taxon>Rhodobacterales</taxon>
        <taxon>Rhodobacter group</taxon>
        <taxon>Rhodobacter</taxon>
    </lineage>
</organism>
<dbReference type="PANTHER" id="PTHR33408:SF2">
    <property type="entry name" value="TRANSPOSASE DDE DOMAIN-CONTAINING PROTEIN"/>
    <property type="match status" value="1"/>
</dbReference>
<gene>
    <name evidence="3" type="ORF">FBT96_19070</name>
</gene>
<protein>
    <submittedName>
        <fullName evidence="3">IS1182 family transposase</fullName>
    </submittedName>
</protein>
<evidence type="ECO:0000259" key="2">
    <source>
        <dbReference type="Pfam" id="PF05598"/>
    </source>
</evidence>
<dbReference type="InterPro" id="IPR008490">
    <property type="entry name" value="Transposase_InsH_N"/>
</dbReference>
<dbReference type="EMBL" id="SWJZ01000113">
    <property type="protein sequence ID" value="TKD13773.1"/>
    <property type="molecule type" value="Genomic_DNA"/>
</dbReference>
<evidence type="ECO:0000313" key="4">
    <source>
        <dbReference type="Proteomes" id="UP000310597"/>
    </source>
</evidence>
<name>A0A4U1JL83_RHOCA</name>
<dbReference type="Pfam" id="PF05598">
    <property type="entry name" value="DUF772"/>
    <property type="match status" value="1"/>
</dbReference>
<dbReference type="AlphaFoldDB" id="A0A4U1JL83"/>
<dbReference type="OrthoDB" id="9774608at2"/>
<evidence type="ECO:0000259" key="1">
    <source>
        <dbReference type="Pfam" id="PF01609"/>
    </source>
</evidence>
<dbReference type="Pfam" id="PF01609">
    <property type="entry name" value="DDE_Tnp_1"/>
    <property type="match status" value="1"/>
</dbReference>
<evidence type="ECO:0000313" key="3">
    <source>
        <dbReference type="EMBL" id="TKD13773.1"/>
    </source>
</evidence>
<dbReference type="RefSeq" id="WP_136909470.1">
    <property type="nucleotide sequence ID" value="NZ_SWJZ01000113.1"/>
</dbReference>